<keyword evidence="1" id="KW-0677">Repeat</keyword>
<dbReference type="InterPro" id="IPR036770">
    <property type="entry name" value="Ankyrin_rpt-contain_sf"/>
</dbReference>
<evidence type="ECO:0000256" key="3">
    <source>
        <dbReference type="PROSITE-ProRule" id="PRU00023"/>
    </source>
</evidence>
<dbReference type="SUPFAM" id="SSF48403">
    <property type="entry name" value="Ankyrin repeat"/>
    <property type="match status" value="1"/>
</dbReference>
<dbReference type="Gene3D" id="1.25.40.20">
    <property type="entry name" value="Ankyrin repeat-containing domain"/>
    <property type="match status" value="2"/>
</dbReference>
<protein>
    <recommendedName>
        <fullName evidence="6">Ankyrin repeat protein</fullName>
    </recommendedName>
</protein>
<gene>
    <name evidence="4" type="ORF">VTK73DRAFT_4825</name>
</gene>
<reference evidence="4 5" key="1">
    <citation type="journal article" date="2024" name="Commun. Biol.">
        <title>Comparative genomic analysis of thermophilic fungi reveals convergent evolutionary adaptations and gene losses.</title>
        <authorList>
            <person name="Steindorff A.S."/>
            <person name="Aguilar-Pontes M.V."/>
            <person name="Robinson A.J."/>
            <person name="Andreopoulos B."/>
            <person name="LaButti K."/>
            <person name="Kuo A."/>
            <person name="Mondo S."/>
            <person name="Riley R."/>
            <person name="Otillar R."/>
            <person name="Haridas S."/>
            <person name="Lipzen A."/>
            <person name="Grimwood J."/>
            <person name="Schmutz J."/>
            <person name="Clum A."/>
            <person name="Reid I.D."/>
            <person name="Moisan M.C."/>
            <person name="Butler G."/>
            <person name="Nguyen T.T.M."/>
            <person name="Dewar K."/>
            <person name="Conant G."/>
            <person name="Drula E."/>
            <person name="Henrissat B."/>
            <person name="Hansel C."/>
            <person name="Singer S."/>
            <person name="Hutchinson M.I."/>
            <person name="de Vries R.P."/>
            <person name="Natvig D.O."/>
            <person name="Powell A.J."/>
            <person name="Tsang A."/>
            <person name="Grigoriev I.V."/>
        </authorList>
    </citation>
    <scope>NUCLEOTIDE SEQUENCE [LARGE SCALE GENOMIC DNA]</scope>
    <source>
        <strain evidence="4 5">ATCC 24622</strain>
    </source>
</reference>
<evidence type="ECO:0008006" key="6">
    <source>
        <dbReference type="Google" id="ProtNLM"/>
    </source>
</evidence>
<name>A0ABR3WS93_9PEZI</name>
<dbReference type="Proteomes" id="UP001586593">
    <property type="component" value="Unassembled WGS sequence"/>
</dbReference>
<evidence type="ECO:0000256" key="2">
    <source>
        <dbReference type="ARBA" id="ARBA00023043"/>
    </source>
</evidence>
<evidence type="ECO:0000256" key="1">
    <source>
        <dbReference type="ARBA" id="ARBA00022737"/>
    </source>
</evidence>
<dbReference type="InterPro" id="IPR002110">
    <property type="entry name" value="Ankyrin_rpt"/>
</dbReference>
<feature type="repeat" description="ANK" evidence="3">
    <location>
        <begin position="15"/>
        <end position="54"/>
    </location>
</feature>
<keyword evidence="2 3" id="KW-0040">ANK repeat</keyword>
<dbReference type="EMBL" id="JAZHXJ010000271">
    <property type="protein sequence ID" value="KAL1866295.1"/>
    <property type="molecule type" value="Genomic_DNA"/>
</dbReference>
<comment type="caution">
    <text evidence="4">The sequence shown here is derived from an EMBL/GenBank/DDBJ whole genome shotgun (WGS) entry which is preliminary data.</text>
</comment>
<evidence type="ECO:0000313" key="5">
    <source>
        <dbReference type="Proteomes" id="UP001586593"/>
    </source>
</evidence>
<organism evidence="4 5">
    <name type="scientific">Phialemonium thermophilum</name>
    <dbReference type="NCBI Taxonomy" id="223376"/>
    <lineage>
        <taxon>Eukaryota</taxon>
        <taxon>Fungi</taxon>
        <taxon>Dikarya</taxon>
        <taxon>Ascomycota</taxon>
        <taxon>Pezizomycotina</taxon>
        <taxon>Sordariomycetes</taxon>
        <taxon>Sordariomycetidae</taxon>
        <taxon>Cephalothecales</taxon>
        <taxon>Cephalothecaceae</taxon>
        <taxon>Phialemonium</taxon>
    </lineage>
</organism>
<accession>A0ABR3WS93</accession>
<sequence length="189" mass="20808">LLVRYGADVNAPDSTGCTPLHWAVLVADETKLKAIVANATTLIAYGADVEMVSEAGCTPVMEAFYCPMRTLAEFFVGLGARLDGSTKRGRTVLHFAAWFCSIEWFKWMIELARQGRFADIDVYARHDGHDALDCLGKCRKEYYTGDRGDEKEELAVFKRLVDIIDGTIPSAAPEENDPPEVVLADSATL</sequence>
<dbReference type="PANTHER" id="PTHR24189">
    <property type="entry name" value="MYOTROPHIN"/>
    <property type="match status" value="1"/>
</dbReference>
<dbReference type="PANTHER" id="PTHR24189:SF50">
    <property type="entry name" value="ANKYRIN REPEAT AND SOCS BOX PROTEIN 2"/>
    <property type="match status" value="1"/>
</dbReference>
<keyword evidence="5" id="KW-1185">Reference proteome</keyword>
<proteinExistence type="predicted"/>
<evidence type="ECO:0000313" key="4">
    <source>
        <dbReference type="EMBL" id="KAL1866295.1"/>
    </source>
</evidence>
<dbReference type="PROSITE" id="PS50088">
    <property type="entry name" value="ANK_REPEAT"/>
    <property type="match status" value="1"/>
</dbReference>
<feature type="non-terminal residue" evidence="4">
    <location>
        <position position="1"/>
    </location>
</feature>
<dbReference type="InterPro" id="IPR050745">
    <property type="entry name" value="Multifunctional_regulatory"/>
</dbReference>